<dbReference type="PANTHER" id="PTHR43792">
    <property type="entry name" value="GNAT FAMILY, PUTATIVE (AFU_ORTHOLOGUE AFUA_3G00765)-RELATED-RELATED"/>
    <property type="match status" value="1"/>
</dbReference>
<dbReference type="Proteomes" id="UP000030826">
    <property type="component" value="Unassembled WGS sequence"/>
</dbReference>
<keyword evidence="1 5" id="KW-0808">Transferase</keyword>
<organism evidence="5 6">
    <name type="scientific">Aureimonas altamirensis</name>
    <dbReference type="NCBI Taxonomy" id="370622"/>
    <lineage>
        <taxon>Bacteria</taxon>
        <taxon>Pseudomonadati</taxon>
        <taxon>Pseudomonadota</taxon>
        <taxon>Alphaproteobacteria</taxon>
        <taxon>Hyphomicrobiales</taxon>
        <taxon>Aurantimonadaceae</taxon>
        <taxon>Aureimonas</taxon>
    </lineage>
</organism>
<dbReference type="EMBL" id="JRFJ01000001">
    <property type="protein sequence ID" value="KHJ56036.1"/>
    <property type="molecule type" value="Genomic_DNA"/>
</dbReference>
<dbReference type="InterPro" id="IPR016181">
    <property type="entry name" value="Acyl_CoA_acyltransferase"/>
</dbReference>
<evidence type="ECO:0000313" key="6">
    <source>
        <dbReference type="Proteomes" id="UP000030826"/>
    </source>
</evidence>
<reference evidence="5 6" key="1">
    <citation type="submission" date="2014-09" db="EMBL/GenBank/DDBJ databases">
        <title>Isolation and characterization of Aurantimonas altamirensis ON-56566 from clinical sample following a dog bite.</title>
        <authorList>
            <person name="Eshaghi A."/>
            <person name="Li A."/>
            <person name="Shahinas D."/>
            <person name="Bahn P."/>
            <person name="Kus J.V."/>
            <person name="Patel S.N."/>
        </authorList>
    </citation>
    <scope>NUCLEOTIDE SEQUENCE [LARGE SCALE GENOMIC DNA]</scope>
    <source>
        <strain evidence="5 6">ON-56566</strain>
    </source>
</reference>
<evidence type="ECO:0000256" key="1">
    <source>
        <dbReference type="ARBA" id="ARBA00022679"/>
    </source>
</evidence>
<evidence type="ECO:0000256" key="2">
    <source>
        <dbReference type="ARBA" id="ARBA00023315"/>
    </source>
</evidence>
<dbReference type="Pfam" id="PF13302">
    <property type="entry name" value="Acetyltransf_3"/>
    <property type="match status" value="1"/>
</dbReference>
<dbReference type="OrthoDB" id="9801669at2"/>
<comment type="caution">
    <text evidence="5">The sequence shown here is derived from an EMBL/GenBank/DDBJ whole genome shotgun (WGS) entry which is preliminary data.</text>
</comment>
<accession>A0A0B1Q9I7</accession>
<dbReference type="SUPFAM" id="SSF55729">
    <property type="entry name" value="Acyl-CoA N-acyltransferases (Nat)"/>
    <property type="match status" value="1"/>
</dbReference>
<dbReference type="Gene3D" id="3.40.630.30">
    <property type="match status" value="1"/>
</dbReference>
<dbReference type="InterPro" id="IPR000182">
    <property type="entry name" value="GNAT_dom"/>
</dbReference>
<dbReference type="GO" id="GO:0008999">
    <property type="term" value="F:protein-N-terminal-alanine acetyltransferase activity"/>
    <property type="evidence" value="ECO:0007669"/>
    <property type="project" value="TreeGrafter"/>
</dbReference>
<dbReference type="PANTHER" id="PTHR43792:SF8">
    <property type="entry name" value="[RIBOSOMAL PROTEIN US5]-ALANINE N-ACETYLTRANSFERASE"/>
    <property type="match status" value="1"/>
</dbReference>
<dbReference type="PROSITE" id="PS51186">
    <property type="entry name" value="GNAT"/>
    <property type="match status" value="1"/>
</dbReference>
<protein>
    <submittedName>
        <fullName evidence="5">GCN5 family acetyltransferase</fullName>
    </submittedName>
</protein>
<gene>
    <name evidence="5" type="ORF">LA66_05325</name>
</gene>
<dbReference type="STRING" id="370622.LA66_05325"/>
<name>A0A0B1Q9I7_9HYPH</name>
<evidence type="ECO:0000259" key="4">
    <source>
        <dbReference type="PROSITE" id="PS51186"/>
    </source>
</evidence>
<feature type="domain" description="N-acetyltransferase" evidence="4">
    <location>
        <begin position="20"/>
        <end position="190"/>
    </location>
</feature>
<dbReference type="InterPro" id="IPR051531">
    <property type="entry name" value="N-acetyltransferase"/>
</dbReference>
<keyword evidence="2" id="KW-0012">Acyltransferase</keyword>
<sequence>MAFLDWLSRVTAPRLEGDGLVLRLPEIRDYAAWAELREESRSFLAPWEPAWSEDELSRNAYRERLSRYRGEARERTAYNFFVFGDGGATLYGGLSLGLIRRGVAQSGTLGYWMGERYAGRGHMSAAVRLVSIYAFDVEGLHRLEAACLPSNERSSRLLERAGFRQEGYLRKYLKIAGEWEDHNLYSLLAEDWSRSRRMGRDADRR</sequence>
<dbReference type="RefSeq" id="WP_039189329.1">
    <property type="nucleotide sequence ID" value="NZ_JRFJ01000001.1"/>
</dbReference>
<dbReference type="GO" id="GO:0005737">
    <property type="term" value="C:cytoplasm"/>
    <property type="evidence" value="ECO:0007669"/>
    <property type="project" value="TreeGrafter"/>
</dbReference>
<comment type="similarity">
    <text evidence="3">Belongs to the acetyltransferase family. RimJ subfamily.</text>
</comment>
<evidence type="ECO:0000256" key="3">
    <source>
        <dbReference type="ARBA" id="ARBA00038502"/>
    </source>
</evidence>
<dbReference type="AlphaFoldDB" id="A0A0B1Q9I7"/>
<proteinExistence type="inferred from homology"/>
<evidence type="ECO:0000313" key="5">
    <source>
        <dbReference type="EMBL" id="KHJ56036.1"/>
    </source>
</evidence>